<dbReference type="PANTHER" id="PTHR45089">
    <property type="entry name" value="DNAJ HEAT SHOCK AMINO-TERMINAL DOMAIN PROTEIN-RELATED"/>
    <property type="match status" value="1"/>
</dbReference>
<feature type="compositionally biased region" description="Low complexity" evidence="1">
    <location>
        <begin position="266"/>
        <end position="275"/>
    </location>
</feature>
<feature type="compositionally biased region" description="Polar residues" evidence="1">
    <location>
        <begin position="220"/>
        <end position="229"/>
    </location>
</feature>
<dbReference type="Gene3D" id="1.10.287.110">
    <property type="entry name" value="DnaJ domain"/>
    <property type="match status" value="1"/>
</dbReference>
<comment type="caution">
    <text evidence="3">The sequence shown here is derived from an EMBL/GenBank/DDBJ whole genome shotgun (WGS) entry which is preliminary data.</text>
</comment>
<dbReference type="CDD" id="cd06257">
    <property type="entry name" value="DnaJ"/>
    <property type="match status" value="1"/>
</dbReference>
<evidence type="ECO:0000313" key="3">
    <source>
        <dbReference type="EMBL" id="GMH28447.1"/>
    </source>
</evidence>
<dbReference type="EMBL" id="BSYO01000034">
    <property type="protein sequence ID" value="GMH28447.1"/>
    <property type="molecule type" value="Genomic_DNA"/>
</dbReference>
<dbReference type="AlphaFoldDB" id="A0AAD3TFH6"/>
<dbReference type="Pfam" id="PF00226">
    <property type="entry name" value="DnaJ"/>
    <property type="match status" value="1"/>
</dbReference>
<reference evidence="3" key="1">
    <citation type="submission" date="2023-05" db="EMBL/GenBank/DDBJ databases">
        <title>Nepenthes gracilis genome sequencing.</title>
        <authorList>
            <person name="Fukushima K."/>
        </authorList>
    </citation>
    <scope>NUCLEOTIDE SEQUENCE</scope>
    <source>
        <strain evidence="3">SING2019-196</strain>
    </source>
</reference>
<sequence length="925" mass="104296">MLCVCDVHCSAANKVLMNEMDWYGILQIELTADEALIKKQYRKFALLLHPDKNKFAGAEAAFKLIGEAQRVLLDKDKRTFYDMKRRTSFKPMVQAGKNVSARRQSNSHVGAVSSAAQRQQQPAQSEVPNGRETFWTLCPFCAVRYQYYKEVLNRALRCQSCKKPFIAYDMCAQGFPPGTNATHPPFSQPEVSNQGTGHGSYGPKNPTGESFPRAGYSAEVGNSQKTSDLNKGAFKANKEGCFGGPKPSRKVNGKRGKKQVEESSESCDSGSTDSEGGVGNDPDGDILSPSFKMDGNSQPRRSTRNKRHISYNENVSDDDEVLNPSKQPKASHENDNSDASLKEEPSNPTETFEEIGERGTNENGKGPLEDNIRKSFEADHVSMSDSSSKAAGEPEIYECPDPDFSNFDLGRKEDCFFLGQIWSIYDTIDAMPRFYARIQKVFKPRFKLRITWLEPDPDVDDKIERVNRDLPFSCGKFKYGGTEITKDRLMFSQPMSWEKGSGRDSFKIYPKKGETWALFKNWDTKWNSSPESKRKYEYDFVEVLSDYDLNVGIRVAYLGKLKGFSSLFYRRHEDELQIPLSDLAMFSHKVPSCKMSGEERNDVPPGSFELDPASISMNLEEITLPKEVKIRDKGICFDGSSSKLSGAHNAVEEVEGRASTLREARKDFRIETINTLDDDSNDANDQAVTGAFPPEAYEIPDPEFFNFDGMKSLDKFQVGQIWALYSDVDGLPKYYALIKKIDPPPDLKLHVSWLEACLLPTDMIVWQDKEMPICCGGFKIKSGRPQPYIDSSSFSHQLQTQPTSRKNIFVIYPQKGEVWAVYKNWNAKMTSADLANCEYMIVEVLDVNNSRFKGSVLERVPGFNSVFKTRMAGKLPITVDILRAELLKFSNLIPSFRLTEEKGGRLRGYWELDPAALPYSLLHPN</sequence>
<dbReference type="Pfam" id="PF11926">
    <property type="entry name" value="DUF3444"/>
    <property type="match status" value="2"/>
</dbReference>
<gene>
    <name evidence="3" type="ORF">Nepgr_030290</name>
</gene>
<name>A0AAD3TFH6_NEPGR</name>
<evidence type="ECO:0000259" key="2">
    <source>
        <dbReference type="PROSITE" id="PS50076"/>
    </source>
</evidence>
<evidence type="ECO:0000256" key="1">
    <source>
        <dbReference type="SAM" id="MobiDB-lite"/>
    </source>
</evidence>
<dbReference type="Proteomes" id="UP001279734">
    <property type="component" value="Unassembled WGS sequence"/>
</dbReference>
<protein>
    <recommendedName>
        <fullName evidence="2">J domain-containing protein</fullName>
    </recommendedName>
</protein>
<feature type="compositionally biased region" description="Basic residues" evidence="1">
    <location>
        <begin position="247"/>
        <end position="257"/>
    </location>
</feature>
<feature type="compositionally biased region" description="Basic and acidic residues" evidence="1">
    <location>
        <begin position="330"/>
        <end position="345"/>
    </location>
</feature>
<dbReference type="InterPro" id="IPR001623">
    <property type="entry name" value="DnaJ_domain"/>
</dbReference>
<feature type="region of interest" description="Disordered" evidence="1">
    <location>
        <begin position="103"/>
        <end position="128"/>
    </location>
</feature>
<dbReference type="SUPFAM" id="SSF46565">
    <property type="entry name" value="Chaperone J-domain"/>
    <property type="match status" value="1"/>
</dbReference>
<feature type="compositionally biased region" description="Low complexity" evidence="1">
    <location>
        <begin position="113"/>
        <end position="125"/>
    </location>
</feature>
<dbReference type="PRINTS" id="PR00625">
    <property type="entry name" value="JDOMAIN"/>
</dbReference>
<dbReference type="InterPro" id="IPR036869">
    <property type="entry name" value="J_dom_sf"/>
</dbReference>
<feature type="domain" description="J" evidence="2">
    <location>
        <begin position="21"/>
        <end position="85"/>
    </location>
</feature>
<keyword evidence="4" id="KW-1185">Reference proteome</keyword>
<evidence type="ECO:0000313" key="4">
    <source>
        <dbReference type="Proteomes" id="UP001279734"/>
    </source>
</evidence>
<organism evidence="3 4">
    <name type="scientific">Nepenthes gracilis</name>
    <name type="common">Slender pitcher plant</name>
    <dbReference type="NCBI Taxonomy" id="150966"/>
    <lineage>
        <taxon>Eukaryota</taxon>
        <taxon>Viridiplantae</taxon>
        <taxon>Streptophyta</taxon>
        <taxon>Embryophyta</taxon>
        <taxon>Tracheophyta</taxon>
        <taxon>Spermatophyta</taxon>
        <taxon>Magnoliopsida</taxon>
        <taxon>eudicotyledons</taxon>
        <taxon>Gunneridae</taxon>
        <taxon>Pentapetalae</taxon>
        <taxon>Caryophyllales</taxon>
        <taxon>Nepenthaceae</taxon>
        <taxon>Nepenthes</taxon>
    </lineage>
</organism>
<dbReference type="PANTHER" id="PTHR45089:SF24">
    <property type="entry name" value="DNAJ HEAT SHOCK N-TERMINAL DOMAIN-CONTAINING PROTEIN"/>
    <property type="match status" value="1"/>
</dbReference>
<proteinExistence type="predicted"/>
<dbReference type="SMART" id="SM00271">
    <property type="entry name" value="DnaJ"/>
    <property type="match status" value="1"/>
</dbReference>
<feature type="region of interest" description="Disordered" evidence="1">
    <location>
        <begin position="179"/>
        <end position="370"/>
    </location>
</feature>
<dbReference type="InterPro" id="IPR024593">
    <property type="entry name" value="DUF3444"/>
</dbReference>
<accession>A0AAD3TFH6</accession>
<dbReference type="PROSITE" id="PS50076">
    <property type="entry name" value="DNAJ_2"/>
    <property type="match status" value="1"/>
</dbReference>